<evidence type="ECO:0000256" key="1">
    <source>
        <dbReference type="SAM" id="MobiDB-lite"/>
    </source>
</evidence>
<gene>
    <name evidence="2" type="ORF">GCM10007913_07810</name>
</gene>
<name>A0ABQ5UAE3_9HYPH</name>
<accession>A0ABQ5UAE3</accession>
<dbReference type="RefSeq" id="WP_284388099.1">
    <property type="nucleotide sequence ID" value="NZ_BSNG01000001.1"/>
</dbReference>
<dbReference type="EMBL" id="BSNG01000001">
    <property type="protein sequence ID" value="GLQ08849.1"/>
    <property type="molecule type" value="Genomic_DNA"/>
</dbReference>
<dbReference type="InterPro" id="IPR011660">
    <property type="entry name" value="VapB-like"/>
</dbReference>
<reference evidence="2" key="1">
    <citation type="journal article" date="2014" name="Int. J. Syst. Evol. Microbiol.">
        <title>Complete genome of a new Firmicutes species belonging to the dominant human colonic microbiota ('Ruminococcus bicirculans') reveals two chromosomes and a selective capacity to utilize plant glucans.</title>
        <authorList>
            <consortium name="NISC Comparative Sequencing Program"/>
            <person name="Wegmann U."/>
            <person name="Louis P."/>
            <person name="Goesmann A."/>
            <person name="Henrissat B."/>
            <person name="Duncan S.H."/>
            <person name="Flint H.J."/>
        </authorList>
    </citation>
    <scope>NUCLEOTIDE SEQUENCE</scope>
    <source>
        <strain evidence="2">NBRC 103855</strain>
    </source>
</reference>
<evidence type="ECO:0000313" key="3">
    <source>
        <dbReference type="Proteomes" id="UP001161406"/>
    </source>
</evidence>
<evidence type="ECO:0000313" key="2">
    <source>
        <dbReference type="EMBL" id="GLQ08849.1"/>
    </source>
</evidence>
<proteinExistence type="predicted"/>
<dbReference type="Pfam" id="PF07704">
    <property type="entry name" value="PSK_trans_fac"/>
    <property type="match status" value="1"/>
</dbReference>
<dbReference type="Proteomes" id="UP001161406">
    <property type="component" value="Unassembled WGS sequence"/>
</dbReference>
<reference evidence="2" key="2">
    <citation type="submission" date="2023-01" db="EMBL/GenBank/DDBJ databases">
        <title>Draft genome sequence of Devosia yakushimensis strain NBRC 103855.</title>
        <authorList>
            <person name="Sun Q."/>
            <person name="Mori K."/>
        </authorList>
    </citation>
    <scope>NUCLEOTIDE SEQUENCE</scope>
    <source>
        <strain evidence="2">NBRC 103855</strain>
    </source>
</reference>
<keyword evidence="3" id="KW-1185">Reference proteome</keyword>
<protein>
    <recommendedName>
        <fullName evidence="4">Antitoxin VapB</fullName>
    </recommendedName>
</protein>
<organism evidence="2 3">
    <name type="scientific">Devosia yakushimensis</name>
    <dbReference type="NCBI Taxonomy" id="470028"/>
    <lineage>
        <taxon>Bacteria</taxon>
        <taxon>Pseudomonadati</taxon>
        <taxon>Pseudomonadota</taxon>
        <taxon>Alphaproteobacteria</taxon>
        <taxon>Hyphomicrobiales</taxon>
        <taxon>Devosiaceae</taxon>
        <taxon>Devosia</taxon>
    </lineage>
</organism>
<evidence type="ECO:0008006" key="4">
    <source>
        <dbReference type="Google" id="ProtNLM"/>
    </source>
</evidence>
<feature type="region of interest" description="Disordered" evidence="1">
    <location>
        <begin position="42"/>
        <end position="84"/>
    </location>
</feature>
<comment type="caution">
    <text evidence="2">The sequence shown here is derived from an EMBL/GenBank/DDBJ whole genome shotgun (WGS) entry which is preliminary data.</text>
</comment>
<sequence>MALNVNNKQADELTRKFAQIEGVGLTEAIVIAMREAIARRRTNETPRQTVQRVLSKHGISNDAEARRPLPKSAYDEMWGDGDGK</sequence>